<evidence type="ECO:0000259" key="2">
    <source>
        <dbReference type="Pfam" id="PF07859"/>
    </source>
</evidence>
<feature type="domain" description="Alpha/beta hydrolase fold-3" evidence="2">
    <location>
        <begin position="93"/>
        <end position="311"/>
    </location>
</feature>
<dbReference type="InterPro" id="IPR029058">
    <property type="entry name" value="AB_hydrolase_fold"/>
</dbReference>
<dbReference type="InterPro" id="IPR050300">
    <property type="entry name" value="GDXG_lipolytic_enzyme"/>
</dbReference>
<reference evidence="3" key="2">
    <citation type="submission" date="2020-11" db="EMBL/GenBank/DDBJ databases">
        <title>Whole genome sequencing of Colletotrichum sp.</title>
        <authorList>
            <person name="Li H."/>
        </authorList>
    </citation>
    <scope>NUCLEOTIDE SEQUENCE</scope>
    <source>
        <strain evidence="3">CkLH20</strain>
    </source>
</reference>
<dbReference type="AlphaFoldDB" id="A0A9P6IAT6"/>
<protein>
    <submittedName>
        <fullName evidence="3">Alpha beta hydrolase fold-3 domain-containing protein</fullName>
    </submittedName>
</protein>
<dbReference type="EMBL" id="JAATWM020000005">
    <property type="protein sequence ID" value="KAF9880283.1"/>
    <property type="molecule type" value="Genomic_DNA"/>
</dbReference>
<dbReference type="OrthoDB" id="408631at2759"/>
<dbReference type="GeneID" id="62158030"/>
<dbReference type="SUPFAM" id="SSF53474">
    <property type="entry name" value="alpha/beta-Hydrolases"/>
    <property type="match status" value="1"/>
</dbReference>
<name>A0A9P6IAT6_9PEZI</name>
<keyword evidence="1 3" id="KW-0378">Hydrolase</keyword>
<accession>A0A9P6IAT6</accession>
<dbReference type="Gene3D" id="3.40.50.1820">
    <property type="entry name" value="alpha/beta hydrolase"/>
    <property type="match status" value="1"/>
</dbReference>
<organism evidence="3 4">
    <name type="scientific">Colletotrichum karsti</name>
    <dbReference type="NCBI Taxonomy" id="1095194"/>
    <lineage>
        <taxon>Eukaryota</taxon>
        <taxon>Fungi</taxon>
        <taxon>Dikarya</taxon>
        <taxon>Ascomycota</taxon>
        <taxon>Pezizomycotina</taxon>
        <taxon>Sordariomycetes</taxon>
        <taxon>Hypocreomycetidae</taxon>
        <taxon>Glomerellales</taxon>
        <taxon>Glomerellaceae</taxon>
        <taxon>Colletotrichum</taxon>
        <taxon>Colletotrichum boninense species complex</taxon>
    </lineage>
</organism>
<dbReference type="Pfam" id="PF07859">
    <property type="entry name" value="Abhydrolase_3"/>
    <property type="match status" value="1"/>
</dbReference>
<dbReference type="Proteomes" id="UP000781932">
    <property type="component" value="Unassembled WGS sequence"/>
</dbReference>
<keyword evidence="4" id="KW-1185">Reference proteome</keyword>
<gene>
    <name evidence="3" type="ORF">CkaCkLH20_02237</name>
</gene>
<evidence type="ECO:0000256" key="1">
    <source>
        <dbReference type="ARBA" id="ARBA00022801"/>
    </source>
</evidence>
<evidence type="ECO:0000313" key="4">
    <source>
        <dbReference type="Proteomes" id="UP000781932"/>
    </source>
</evidence>
<dbReference type="InterPro" id="IPR013094">
    <property type="entry name" value="AB_hydrolase_3"/>
</dbReference>
<evidence type="ECO:0000313" key="3">
    <source>
        <dbReference type="EMBL" id="KAF9880283.1"/>
    </source>
</evidence>
<sequence>MAQYESKEQILALGETDPQLAALLSQPGGDDVVAMMNSIHLSMVAHAEAARQPLPGTKDTDHEYDIKIPMRGGFENPARIFKPDVPVPGRATVVMIHGGGFTIGHPTHVGHYARGVAKLFGTTVISITHRLTPEFKFPIPSNDIWDSLEWIFSADDSTTAALGGYNKASFIIGGVSAGGNLSAVTAQKWVSAKKTPNLVGIWLNIPWILEAEVLPEKYAHLWLAREQNTNSLVINGETLRVTKATYQPDFSSPDFSPFNDENAHKGLPPVYFQVCGQDPLRDDAIIYEKVLKDHGVSTKIDVYAGVPHGFADLLPTFGLAQKFLADSMKGFAWLFGESAPSDAEIVKALTVA</sequence>
<dbReference type="RefSeq" id="XP_038749744.1">
    <property type="nucleotide sequence ID" value="XM_038884956.1"/>
</dbReference>
<dbReference type="GO" id="GO:0016787">
    <property type="term" value="F:hydrolase activity"/>
    <property type="evidence" value="ECO:0007669"/>
    <property type="project" value="UniProtKB-KW"/>
</dbReference>
<reference evidence="3" key="1">
    <citation type="submission" date="2020-03" db="EMBL/GenBank/DDBJ databases">
        <authorList>
            <person name="He L."/>
        </authorList>
    </citation>
    <scope>NUCLEOTIDE SEQUENCE</scope>
    <source>
        <strain evidence="3">CkLH20</strain>
    </source>
</reference>
<proteinExistence type="predicted"/>
<dbReference type="PANTHER" id="PTHR48081">
    <property type="entry name" value="AB HYDROLASE SUPERFAMILY PROTEIN C4A8.06C"/>
    <property type="match status" value="1"/>
</dbReference>
<comment type="caution">
    <text evidence="3">The sequence shown here is derived from an EMBL/GenBank/DDBJ whole genome shotgun (WGS) entry which is preliminary data.</text>
</comment>
<dbReference type="PANTHER" id="PTHR48081:SF8">
    <property type="entry name" value="ALPHA_BETA HYDROLASE FOLD-3 DOMAIN-CONTAINING PROTEIN-RELATED"/>
    <property type="match status" value="1"/>
</dbReference>